<accession>A0AAI8VXS2</accession>
<proteinExistence type="predicted"/>
<dbReference type="Gene3D" id="2.60.40.640">
    <property type="match status" value="1"/>
</dbReference>
<sequence length="499" mass="53849">MSTYSSSGSSRAAFPGPYARKISLTSKPNMAIHIDNHYRSKVYTTSSEVSGHVDISPANDVRFDTLQILLLGTSRTRVDAVSIPQATSHTFLKLTMPIPESSYPVPRVFETGRTYKVPFNFVIPSHLTLNACNHKVCNDSVQEHHVRLPPSVGGWEKDDFAPNMSRVNYCIKARVLRDEEVGAPAVKVMEEGKEIKVLPAVPEDAPLNVTAQDKLYTMSRSKTLRKSILSAKSGKVTVSANQPAPAMMTPDGHSVSPTTAQLDLEFEPTSSNESQPPRVTGVTAKVMAVSFYSAGPINHYPNLKDWARGFGAEGRGCYTGSVSLGATAPVGKVAWKQHLTCQARRDSGYCTDDTDQTVESPRIASPAGNSNKKHSSKTSPYYHTTSLQIPIRLPTAKRQFIPTFHSCITSRVYVLALTVSLSSGSGSTNGSVTLELPLQIGVDVLAAPRVDPSGLPSFEAAMEDAAVDELLRPRVLGLGRLAGGEVLPGYARRDGVAVR</sequence>
<dbReference type="PANTHER" id="PTHR31904:SF1">
    <property type="entry name" value="BYPASS OF STOP CODON PROTEIN 5-RELATED"/>
    <property type="match status" value="1"/>
</dbReference>
<dbReference type="AlphaFoldDB" id="A0AAI8VXS2"/>
<organism evidence="2 3">
    <name type="scientific">Anthostomella pinea</name>
    <dbReference type="NCBI Taxonomy" id="933095"/>
    <lineage>
        <taxon>Eukaryota</taxon>
        <taxon>Fungi</taxon>
        <taxon>Dikarya</taxon>
        <taxon>Ascomycota</taxon>
        <taxon>Pezizomycotina</taxon>
        <taxon>Sordariomycetes</taxon>
        <taxon>Xylariomycetidae</taxon>
        <taxon>Xylariales</taxon>
        <taxon>Xylariaceae</taxon>
        <taxon>Anthostomella</taxon>
    </lineage>
</organism>
<evidence type="ECO:0000256" key="1">
    <source>
        <dbReference type="SAM" id="MobiDB-lite"/>
    </source>
</evidence>
<comment type="caution">
    <text evidence="2">The sequence shown here is derived from an EMBL/GenBank/DDBJ whole genome shotgun (WGS) entry which is preliminary data.</text>
</comment>
<dbReference type="EMBL" id="CAUWAG010000019">
    <property type="protein sequence ID" value="CAJ2512388.1"/>
    <property type="molecule type" value="Genomic_DNA"/>
</dbReference>
<reference evidence="2" key="1">
    <citation type="submission" date="2023-10" db="EMBL/GenBank/DDBJ databases">
        <authorList>
            <person name="Hackl T."/>
        </authorList>
    </citation>
    <scope>NUCLEOTIDE SEQUENCE</scope>
</reference>
<evidence type="ECO:0000313" key="3">
    <source>
        <dbReference type="Proteomes" id="UP001295740"/>
    </source>
</evidence>
<feature type="region of interest" description="Disordered" evidence="1">
    <location>
        <begin position="350"/>
        <end position="381"/>
    </location>
</feature>
<dbReference type="Proteomes" id="UP001295740">
    <property type="component" value="Unassembled WGS sequence"/>
</dbReference>
<dbReference type="InterPro" id="IPR014752">
    <property type="entry name" value="Arrestin-like_C"/>
</dbReference>
<gene>
    <name evidence="2" type="ORF">KHLLAP_LOCUS12856</name>
</gene>
<dbReference type="PANTHER" id="PTHR31904">
    <property type="entry name" value="BYPASS OF STOP CODON PROTEIN 5-RELATED"/>
    <property type="match status" value="1"/>
</dbReference>
<dbReference type="InterPro" id="IPR039634">
    <property type="entry name" value="Bul1-like"/>
</dbReference>
<evidence type="ECO:0000313" key="2">
    <source>
        <dbReference type="EMBL" id="CAJ2512388.1"/>
    </source>
</evidence>
<protein>
    <submittedName>
        <fullName evidence="2">Uu.00g054030.m01.CDS01</fullName>
    </submittedName>
</protein>
<name>A0AAI8VXS2_9PEZI</name>
<keyword evidence="3" id="KW-1185">Reference proteome</keyword>